<evidence type="ECO:0000313" key="3">
    <source>
        <dbReference type="Proteomes" id="UP001518990"/>
    </source>
</evidence>
<dbReference type="Proteomes" id="UP001518990">
    <property type="component" value="Unassembled WGS sequence"/>
</dbReference>
<reference evidence="2 3" key="1">
    <citation type="submission" date="2020-09" db="EMBL/GenBank/DDBJ databases">
        <title>Roseomonas.</title>
        <authorList>
            <person name="Zhu W."/>
        </authorList>
    </citation>
    <scope>NUCLEOTIDE SEQUENCE [LARGE SCALE GENOMIC DNA]</scope>
    <source>
        <strain evidence="2 3">1311</strain>
    </source>
</reference>
<dbReference type="EMBL" id="JACTNF010000004">
    <property type="protein sequence ID" value="MBO1074182.1"/>
    <property type="molecule type" value="Genomic_DNA"/>
</dbReference>
<evidence type="ECO:0000313" key="2">
    <source>
        <dbReference type="EMBL" id="MBO1074182.1"/>
    </source>
</evidence>
<dbReference type="RefSeq" id="WP_207445758.1">
    <property type="nucleotide sequence ID" value="NZ_CP061091.1"/>
</dbReference>
<dbReference type="PANTHER" id="PTHR23131:SF0">
    <property type="entry name" value="ENDORIBONUCLEASE LACTB2"/>
    <property type="match status" value="1"/>
</dbReference>
<dbReference type="SMART" id="SM00849">
    <property type="entry name" value="Lactamase_B"/>
    <property type="match status" value="1"/>
</dbReference>
<evidence type="ECO:0000259" key="1">
    <source>
        <dbReference type="SMART" id="SM00849"/>
    </source>
</evidence>
<dbReference type="Pfam" id="PF17778">
    <property type="entry name" value="WHD_BLACT"/>
    <property type="match status" value="1"/>
</dbReference>
<dbReference type="SUPFAM" id="SSF56281">
    <property type="entry name" value="Metallo-hydrolase/oxidoreductase"/>
    <property type="match status" value="1"/>
</dbReference>
<name>A0ABS3K9Q7_9PROT</name>
<gene>
    <name evidence="2" type="ORF">IAI60_06145</name>
</gene>
<dbReference type="Pfam" id="PF00753">
    <property type="entry name" value="Lactamase_B"/>
    <property type="match status" value="1"/>
</dbReference>
<dbReference type="InterPro" id="IPR036866">
    <property type="entry name" value="RibonucZ/Hydroxyglut_hydro"/>
</dbReference>
<keyword evidence="3" id="KW-1185">Reference proteome</keyword>
<sequence length="297" mass="31140">MSIPFLKQDSLPAGVVEELGVAGGPRIRRIRCDNPGAFTFLGTNSYLLGEGEVALIDPGPEDAAHHAALQAALPGERITRILVTHTHRDHTGGVPGLRAATGASTFAFGAHLTPPAEGGEGADHDFQPDHRLGDDAVLEGEGWRLRALHTPGHCANHLCLALEDTGILFSGDHAMSCSTSVVMPPDGDMAAYMAALARIAAMDWSLMLAGHGAPLAEPGPLLRALLAHRGEREALVMAALRRHGPATAEALVPPVYGPLDPRLVRAAGQSLRAHLLKLRAEGQAAQDEAGVWRPVPG</sequence>
<dbReference type="InterPro" id="IPR041516">
    <property type="entry name" value="LACTB2_WH"/>
</dbReference>
<feature type="domain" description="Metallo-beta-lactamase" evidence="1">
    <location>
        <begin position="42"/>
        <end position="211"/>
    </location>
</feature>
<accession>A0ABS3K9Q7</accession>
<dbReference type="PANTHER" id="PTHR23131">
    <property type="entry name" value="ENDORIBONUCLEASE LACTB2"/>
    <property type="match status" value="1"/>
</dbReference>
<dbReference type="CDD" id="cd16278">
    <property type="entry name" value="metallo-hydrolase-like_MBL-fold"/>
    <property type="match status" value="1"/>
</dbReference>
<proteinExistence type="predicted"/>
<organism evidence="2 3">
    <name type="scientific">Roseomonas marmotae</name>
    <dbReference type="NCBI Taxonomy" id="2768161"/>
    <lineage>
        <taxon>Bacteria</taxon>
        <taxon>Pseudomonadati</taxon>
        <taxon>Pseudomonadota</taxon>
        <taxon>Alphaproteobacteria</taxon>
        <taxon>Acetobacterales</taxon>
        <taxon>Roseomonadaceae</taxon>
        <taxon>Roseomonas</taxon>
    </lineage>
</organism>
<comment type="caution">
    <text evidence="2">The sequence shown here is derived from an EMBL/GenBank/DDBJ whole genome shotgun (WGS) entry which is preliminary data.</text>
</comment>
<protein>
    <submittedName>
        <fullName evidence="2">MBL fold metallo-hydrolase</fullName>
    </submittedName>
</protein>
<dbReference type="InterPro" id="IPR001279">
    <property type="entry name" value="Metallo-B-lactamas"/>
</dbReference>
<dbReference type="InterPro" id="IPR036388">
    <property type="entry name" value="WH-like_DNA-bd_sf"/>
</dbReference>
<dbReference type="InterPro" id="IPR050662">
    <property type="entry name" value="Sec-metab_biosynth-thioest"/>
</dbReference>
<dbReference type="Gene3D" id="1.10.10.10">
    <property type="entry name" value="Winged helix-like DNA-binding domain superfamily/Winged helix DNA-binding domain"/>
    <property type="match status" value="1"/>
</dbReference>
<dbReference type="Gene3D" id="3.60.15.10">
    <property type="entry name" value="Ribonuclease Z/Hydroxyacylglutathione hydrolase-like"/>
    <property type="match status" value="1"/>
</dbReference>